<name>A0A1Z2KXX3_9ACTN</name>
<accession>A0A1Z2KXX3</accession>
<dbReference type="Proteomes" id="UP000195755">
    <property type="component" value="Chromosome"/>
</dbReference>
<reference evidence="1 2" key="1">
    <citation type="submission" date="2017-06" db="EMBL/GenBank/DDBJ databases">
        <title>Streptomyces albireticuli Genome sequencing and assembly.</title>
        <authorList>
            <person name="Wang Y."/>
            <person name="Du B."/>
            <person name="Ding Y."/>
            <person name="Liu H."/>
            <person name="Hou Q."/>
            <person name="Liu K."/>
            <person name="Yao L."/>
            <person name="Wang C."/>
        </authorList>
    </citation>
    <scope>NUCLEOTIDE SEQUENCE [LARGE SCALE GENOMIC DNA]</scope>
    <source>
        <strain evidence="1 2">MDJK11</strain>
    </source>
</reference>
<organism evidence="1 2">
    <name type="scientific">Streptomyces albireticuli</name>
    <dbReference type="NCBI Taxonomy" id="1940"/>
    <lineage>
        <taxon>Bacteria</taxon>
        <taxon>Bacillati</taxon>
        <taxon>Actinomycetota</taxon>
        <taxon>Actinomycetes</taxon>
        <taxon>Kitasatosporales</taxon>
        <taxon>Streptomycetaceae</taxon>
        <taxon>Streptomyces</taxon>
    </lineage>
</organism>
<proteinExistence type="predicted"/>
<dbReference type="AlphaFoldDB" id="A0A1Z2KXX3"/>
<dbReference type="KEGG" id="salj:SMD11_1233"/>
<protein>
    <submittedName>
        <fullName evidence="1">Uncharacterized protein</fullName>
    </submittedName>
</protein>
<evidence type="ECO:0000313" key="2">
    <source>
        <dbReference type="Proteomes" id="UP000195755"/>
    </source>
</evidence>
<sequence length="73" mass="8479">MTMTAHGLGKVTCVTVADSMAETEWEVMMKLQERIGCRLESAEIILHEECNWPHPRMKGSTRFIQFEIFEEYA</sequence>
<gene>
    <name evidence="1" type="ORF">SMD11_1233</name>
</gene>
<evidence type="ECO:0000313" key="1">
    <source>
        <dbReference type="EMBL" id="ARZ66894.1"/>
    </source>
</evidence>
<dbReference type="EMBL" id="CP021744">
    <property type="protein sequence ID" value="ARZ66894.1"/>
    <property type="molecule type" value="Genomic_DNA"/>
</dbReference>